<name>A0AAD6X1N7_9AGAR</name>
<keyword evidence="2" id="KW-1185">Reference proteome</keyword>
<dbReference type="EMBL" id="JARJCM010000049">
    <property type="protein sequence ID" value="KAJ7035588.1"/>
    <property type="molecule type" value="Genomic_DNA"/>
</dbReference>
<accession>A0AAD6X1N7</accession>
<evidence type="ECO:0000313" key="2">
    <source>
        <dbReference type="Proteomes" id="UP001218188"/>
    </source>
</evidence>
<proteinExistence type="predicted"/>
<comment type="caution">
    <text evidence="1">The sequence shown here is derived from an EMBL/GenBank/DDBJ whole genome shotgun (WGS) entry which is preliminary data.</text>
</comment>
<reference evidence="1" key="1">
    <citation type="submission" date="2023-03" db="EMBL/GenBank/DDBJ databases">
        <title>Massive genome expansion in bonnet fungi (Mycena s.s.) driven by repeated elements and novel gene families across ecological guilds.</title>
        <authorList>
            <consortium name="Lawrence Berkeley National Laboratory"/>
            <person name="Harder C.B."/>
            <person name="Miyauchi S."/>
            <person name="Viragh M."/>
            <person name="Kuo A."/>
            <person name="Thoen E."/>
            <person name="Andreopoulos B."/>
            <person name="Lu D."/>
            <person name="Skrede I."/>
            <person name="Drula E."/>
            <person name="Henrissat B."/>
            <person name="Morin E."/>
            <person name="Kohler A."/>
            <person name="Barry K."/>
            <person name="LaButti K."/>
            <person name="Morin E."/>
            <person name="Salamov A."/>
            <person name="Lipzen A."/>
            <person name="Mereny Z."/>
            <person name="Hegedus B."/>
            <person name="Baldrian P."/>
            <person name="Stursova M."/>
            <person name="Weitz H."/>
            <person name="Taylor A."/>
            <person name="Grigoriev I.V."/>
            <person name="Nagy L.G."/>
            <person name="Martin F."/>
            <person name="Kauserud H."/>
        </authorList>
    </citation>
    <scope>NUCLEOTIDE SEQUENCE</scope>
    <source>
        <strain evidence="1">CBHHK200</strain>
    </source>
</reference>
<gene>
    <name evidence="1" type="ORF">C8F04DRAFT_1097766</name>
</gene>
<evidence type="ECO:0000313" key="1">
    <source>
        <dbReference type="EMBL" id="KAJ7035588.1"/>
    </source>
</evidence>
<sequence>MRSSLATLFYATQRVQGTPHINILPSPHHSTAMSNLMAELRALSALVKKIQIDVVALRQDTLPLCSAVALKAGLTTFSLALLIDRAGLLPTSVWNDLVQLNRVHPSAVINIQKSSHLRNRPRLHSLLLASQALAPVQPNYSIPQAHTHLLNRLRQDVCGACGKVEGNYIIDSLLATRIGGGVTHQMTLTRLQSIAKHHIGEEKSHNRPLSQEWRILRWLWLAVVRNRNFSVKSLTQADLSILAYNVSDPID</sequence>
<dbReference type="AlphaFoldDB" id="A0AAD6X1N7"/>
<protein>
    <submittedName>
        <fullName evidence="1">Uncharacterized protein</fullName>
    </submittedName>
</protein>
<dbReference type="Proteomes" id="UP001218188">
    <property type="component" value="Unassembled WGS sequence"/>
</dbReference>
<organism evidence="1 2">
    <name type="scientific">Mycena alexandri</name>
    <dbReference type="NCBI Taxonomy" id="1745969"/>
    <lineage>
        <taxon>Eukaryota</taxon>
        <taxon>Fungi</taxon>
        <taxon>Dikarya</taxon>
        <taxon>Basidiomycota</taxon>
        <taxon>Agaricomycotina</taxon>
        <taxon>Agaricomycetes</taxon>
        <taxon>Agaricomycetidae</taxon>
        <taxon>Agaricales</taxon>
        <taxon>Marasmiineae</taxon>
        <taxon>Mycenaceae</taxon>
        <taxon>Mycena</taxon>
    </lineage>
</organism>